<keyword evidence="3" id="KW-1185">Reference proteome</keyword>
<dbReference type="PANTHER" id="PTHR37852:SF1">
    <property type="entry name" value="HIG1 DOMAIN-CONTAINING PROTEIN"/>
    <property type="match status" value="1"/>
</dbReference>
<dbReference type="EMBL" id="MU006788">
    <property type="protein sequence ID" value="KAF2638833.1"/>
    <property type="molecule type" value="Genomic_DNA"/>
</dbReference>
<protein>
    <recommendedName>
        <fullName evidence="4">Tim17-domain-containing protein</fullName>
    </recommendedName>
</protein>
<dbReference type="PANTHER" id="PTHR37852">
    <property type="entry name" value="YALI0B21208P"/>
    <property type="match status" value="1"/>
</dbReference>
<sequence length="229" mass="25416">MDNLPSPPTLPKPPKPLSPDRLSLPFDQRLLLSTFTALACGTFLGYTTTSRLAALRFRAENAHRLPQSQPGWYLYHKSKNYYKLKKGIPAGIRSGFWLASWTSIFFIIEESMDVFRGTWRAGRSLSEMEGVSELHVQKMETCIQNSRDFASSGVAGMVTGGLWSAWNAFPIITAARTIRIGLFAGLGYGLGQDFLTWARGKSGGVVNDAESWIYRGAKNRATAEEKVED</sequence>
<evidence type="ECO:0000313" key="2">
    <source>
        <dbReference type="EMBL" id="KAF2638833.1"/>
    </source>
</evidence>
<dbReference type="Proteomes" id="UP000799753">
    <property type="component" value="Unassembled WGS sequence"/>
</dbReference>
<feature type="compositionally biased region" description="Pro residues" evidence="1">
    <location>
        <begin position="1"/>
        <end position="17"/>
    </location>
</feature>
<accession>A0A6A6RWK9</accession>
<reference evidence="2" key="1">
    <citation type="journal article" date="2020" name="Stud. Mycol.">
        <title>101 Dothideomycetes genomes: a test case for predicting lifestyles and emergence of pathogens.</title>
        <authorList>
            <person name="Haridas S."/>
            <person name="Albert R."/>
            <person name="Binder M."/>
            <person name="Bloem J."/>
            <person name="Labutti K."/>
            <person name="Salamov A."/>
            <person name="Andreopoulos B."/>
            <person name="Baker S."/>
            <person name="Barry K."/>
            <person name="Bills G."/>
            <person name="Bluhm B."/>
            <person name="Cannon C."/>
            <person name="Castanera R."/>
            <person name="Culley D."/>
            <person name="Daum C."/>
            <person name="Ezra D."/>
            <person name="Gonzalez J."/>
            <person name="Henrissat B."/>
            <person name="Kuo A."/>
            <person name="Liang C."/>
            <person name="Lipzen A."/>
            <person name="Lutzoni F."/>
            <person name="Magnuson J."/>
            <person name="Mondo S."/>
            <person name="Nolan M."/>
            <person name="Ohm R."/>
            <person name="Pangilinan J."/>
            <person name="Park H.-J."/>
            <person name="Ramirez L."/>
            <person name="Alfaro M."/>
            <person name="Sun H."/>
            <person name="Tritt A."/>
            <person name="Yoshinaga Y."/>
            <person name="Zwiers L.-H."/>
            <person name="Turgeon B."/>
            <person name="Goodwin S."/>
            <person name="Spatafora J."/>
            <person name="Crous P."/>
            <person name="Grigoriev I."/>
        </authorList>
    </citation>
    <scope>NUCLEOTIDE SEQUENCE</scope>
    <source>
        <strain evidence="2">CBS 473.64</strain>
    </source>
</reference>
<organism evidence="2 3">
    <name type="scientific">Massarina eburnea CBS 473.64</name>
    <dbReference type="NCBI Taxonomy" id="1395130"/>
    <lineage>
        <taxon>Eukaryota</taxon>
        <taxon>Fungi</taxon>
        <taxon>Dikarya</taxon>
        <taxon>Ascomycota</taxon>
        <taxon>Pezizomycotina</taxon>
        <taxon>Dothideomycetes</taxon>
        <taxon>Pleosporomycetidae</taxon>
        <taxon>Pleosporales</taxon>
        <taxon>Massarineae</taxon>
        <taxon>Massarinaceae</taxon>
        <taxon>Massarina</taxon>
    </lineage>
</organism>
<evidence type="ECO:0000256" key="1">
    <source>
        <dbReference type="SAM" id="MobiDB-lite"/>
    </source>
</evidence>
<dbReference type="OrthoDB" id="5584028at2759"/>
<name>A0A6A6RWK9_9PLEO</name>
<proteinExistence type="predicted"/>
<dbReference type="AlphaFoldDB" id="A0A6A6RWK9"/>
<feature type="region of interest" description="Disordered" evidence="1">
    <location>
        <begin position="1"/>
        <end position="20"/>
    </location>
</feature>
<evidence type="ECO:0000313" key="3">
    <source>
        <dbReference type="Proteomes" id="UP000799753"/>
    </source>
</evidence>
<evidence type="ECO:0008006" key="4">
    <source>
        <dbReference type="Google" id="ProtNLM"/>
    </source>
</evidence>
<gene>
    <name evidence="2" type="ORF">P280DRAFT_63821</name>
</gene>